<reference evidence="1 3" key="2">
    <citation type="journal article" date="2013" name="Nature">
        <title>Insights into bilaterian evolution from three spiralian genomes.</title>
        <authorList>
            <person name="Simakov O."/>
            <person name="Marletaz F."/>
            <person name="Cho S.J."/>
            <person name="Edsinger-Gonzales E."/>
            <person name="Havlak P."/>
            <person name="Hellsten U."/>
            <person name="Kuo D.H."/>
            <person name="Larsson T."/>
            <person name="Lv J."/>
            <person name="Arendt D."/>
            <person name="Savage R."/>
            <person name="Osoegawa K."/>
            <person name="de Jong P."/>
            <person name="Grimwood J."/>
            <person name="Chapman J.A."/>
            <person name="Shapiro H."/>
            <person name="Aerts A."/>
            <person name="Otillar R.P."/>
            <person name="Terry A.Y."/>
            <person name="Boore J.L."/>
            <person name="Grigoriev I.V."/>
            <person name="Lindberg D.R."/>
            <person name="Seaver E.C."/>
            <person name="Weisblat D.A."/>
            <person name="Putnam N.H."/>
            <person name="Rokhsar D.S."/>
        </authorList>
    </citation>
    <scope>NUCLEOTIDE SEQUENCE</scope>
</reference>
<dbReference type="HOGENOM" id="CLU_1483569_0_0_1"/>
<evidence type="ECO:0000313" key="2">
    <source>
        <dbReference type="EnsemblMetazoa" id="HelroP164885"/>
    </source>
</evidence>
<dbReference type="CTD" id="20200721"/>
<sequence>MDFRSFVLRGPLTSQFDPANVSLPSKFCFEIHKSVPRSVERDNGGVREILSCNLPPLIINNHIGNNNINCKYNFNNNSNNIRNNNNIDNINNFNNSNIIVNNISNINNNKLNHNNINNNNNNIKKIIMSCREVWFLCSMTSCRQNSDRSDRILFHIKRNDFLVRLDLSNFVMLQPFSNWILL</sequence>
<evidence type="ECO:0000313" key="3">
    <source>
        <dbReference type="Proteomes" id="UP000015101"/>
    </source>
</evidence>
<dbReference type="GeneID" id="20200721"/>
<dbReference type="EMBL" id="KB097639">
    <property type="protein sequence ID" value="ESN92773.1"/>
    <property type="molecule type" value="Genomic_DNA"/>
</dbReference>
<evidence type="ECO:0000313" key="1">
    <source>
        <dbReference type="EMBL" id="ESN92773.1"/>
    </source>
</evidence>
<dbReference type="RefSeq" id="XP_009029073.1">
    <property type="nucleotide sequence ID" value="XM_009030825.1"/>
</dbReference>
<dbReference type="KEGG" id="hro:HELRODRAFT_164885"/>
<dbReference type="EnsemblMetazoa" id="HelroT164885">
    <property type="protein sequence ID" value="HelroP164885"/>
    <property type="gene ID" value="HelroG164885"/>
</dbReference>
<gene>
    <name evidence="2" type="primary">20200721</name>
    <name evidence="1" type="ORF">HELRODRAFT_164885</name>
</gene>
<dbReference type="Proteomes" id="UP000015101">
    <property type="component" value="Unassembled WGS sequence"/>
</dbReference>
<keyword evidence="3" id="KW-1185">Reference proteome</keyword>
<protein>
    <submittedName>
        <fullName evidence="1 2">Uncharacterized protein</fullName>
    </submittedName>
</protein>
<reference evidence="3" key="1">
    <citation type="submission" date="2012-12" db="EMBL/GenBank/DDBJ databases">
        <authorList>
            <person name="Hellsten U."/>
            <person name="Grimwood J."/>
            <person name="Chapman J.A."/>
            <person name="Shapiro H."/>
            <person name="Aerts A."/>
            <person name="Otillar R.P."/>
            <person name="Terry A.Y."/>
            <person name="Boore J.L."/>
            <person name="Simakov O."/>
            <person name="Marletaz F."/>
            <person name="Cho S.-J."/>
            <person name="Edsinger-Gonzales E."/>
            <person name="Havlak P."/>
            <person name="Kuo D.-H."/>
            <person name="Larsson T."/>
            <person name="Lv J."/>
            <person name="Arendt D."/>
            <person name="Savage R."/>
            <person name="Osoegawa K."/>
            <person name="de Jong P."/>
            <person name="Lindberg D.R."/>
            <person name="Seaver E.C."/>
            <person name="Weisblat D.A."/>
            <person name="Putnam N.H."/>
            <person name="Grigoriev I.V."/>
            <person name="Rokhsar D.S."/>
        </authorList>
    </citation>
    <scope>NUCLEOTIDE SEQUENCE</scope>
</reference>
<name>T1EVX1_HELRO</name>
<dbReference type="InParanoid" id="T1EVX1"/>
<organism evidence="2 3">
    <name type="scientific">Helobdella robusta</name>
    <name type="common">Californian leech</name>
    <dbReference type="NCBI Taxonomy" id="6412"/>
    <lineage>
        <taxon>Eukaryota</taxon>
        <taxon>Metazoa</taxon>
        <taxon>Spiralia</taxon>
        <taxon>Lophotrochozoa</taxon>
        <taxon>Annelida</taxon>
        <taxon>Clitellata</taxon>
        <taxon>Hirudinea</taxon>
        <taxon>Rhynchobdellida</taxon>
        <taxon>Glossiphoniidae</taxon>
        <taxon>Helobdella</taxon>
    </lineage>
</organism>
<reference evidence="2" key="3">
    <citation type="submission" date="2015-06" db="UniProtKB">
        <authorList>
            <consortium name="EnsemblMetazoa"/>
        </authorList>
    </citation>
    <scope>IDENTIFICATION</scope>
</reference>
<dbReference type="EMBL" id="AMQM01001872">
    <property type="status" value="NOT_ANNOTATED_CDS"/>
    <property type="molecule type" value="Genomic_DNA"/>
</dbReference>
<proteinExistence type="predicted"/>
<accession>T1EVX1</accession>
<dbReference type="AlphaFoldDB" id="T1EVX1"/>